<dbReference type="OrthoDB" id="435275at2759"/>
<sequence>MFVVYFTWWCPPQTQTSCPSFLFGPGPSIQASPCRFIRKRMCLIYRNMRLTGLCPKCPRECKKKRNVSITCSEQYVQDLSSLHQKSPRCQSANSLILPTTSSLGSLFICNMLGRREKRQYKKRKHKSRAVEGLSSDEESSLGAPPIEPTPEPDQKDEGPYIFKRKKQVNYHYGGPLGKCSSRLEKGVEDQYFMTSLSNRRPVGFVRKRMGRGGRVILDRPGANDDFWRGLNYTIREPNMNGALTEDDSITNKKLGTEIVEYNKDWAQKQRVPHHSGYSDSITDIKSQIKSDIKSEMELEIKSDVENPLEPTNFNNLIAKGFNIDNKETVELSPSLPRSLYHFRPKTPPPGSDRPCQLLQPDSNFIEPFQMEIQHLLPLSDAVVDHSPFLTDEIDLQTRWLDKGPQGPIFEDYVYEEQKKKKVDSFTSSRVSIYDASGEIPQPEDDELMEVNDELDSTEEEEIETTDEDEAEIGVVEAAVDEDRVYSPRNGQMPKLGFEADGKLILRFFALKSSLDLLNFKSPYHFQKISISRDFPLSCVEVFFLTLYAYS</sequence>
<accession>A0A9P0DGG3</accession>
<dbReference type="EMBL" id="OU892277">
    <property type="protein sequence ID" value="CAH1121848.1"/>
    <property type="molecule type" value="Genomic_DNA"/>
</dbReference>
<name>A0A9P0DGG3_9CUCU</name>
<organism evidence="2 3">
    <name type="scientific">Ceutorhynchus assimilis</name>
    <name type="common">cabbage seed weevil</name>
    <dbReference type="NCBI Taxonomy" id="467358"/>
    <lineage>
        <taxon>Eukaryota</taxon>
        <taxon>Metazoa</taxon>
        <taxon>Ecdysozoa</taxon>
        <taxon>Arthropoda</taxon>
        <taxon>Hexapoda</taxon>
        <taxon>Insecta</taxon>
        <taxon>Pterygota</taxon>
        <taxon>Neoptera</taxon>
        <taxon>Endopterygota</taxon>
        <taxon>Coleoptera</taxon>
        <taxon>Polyphaga</taxon>
        <taxon>Cucujiformia</taxon>
        <taxon>Curculionidae</taxon>
        <taxon>Ceutorhynchinae</taxon>
        <taxon>Ceutorhynchus</taxon>
    </lineage>
</organism>
<feature type="region of interest" description="Disordered" evidence="1">
    <location>
        <begin position="119"/>
        <end position="158"/>
    </location>
</feature>
<keyword evidence="3" id="KW-1185">Reference proteome</keyword>
<proteinExistence type="predicted"/>
<reference evidence="2" key="1">
    <citation type="submission" date="2022-01" db="EMBL/GenBank/DDBJ databases">
        <authorList>
            <person name="King R."/>
        </authorList>
    </citation>
    <scope>NUCLEOTIDE SEQUENCE</scope>
</reference>
<gene>
    <name evidence="2" type="ORF">CEUTPL_LOCUS949</name>
</gene>
<evidence type="ECO:0000256" key="1">
    <source>
        <dbReference type="SAM" id="MobiDB-lite"/>
    </source>
</evidence>
<evidence type="ECO:0000313" key="2">
    <source>
        <dbReference type="EMBL" id="CAH1121848.1"/>
    </source>
</evidence>
<protein>
    <submittedName>
        <fullName evidence="2">Uncharacterized protein</fullName>
    </submittedName>
</protein>
<evidence type="ECO:0000313" key="3">
    <source>
        <dbReference type="Proteomes" id="UP001152799"/>
    </source>
</evidence>
<dbReference type="AlphaFoldDB" id="A0A9P0DGG3"/>
<dbReference type="Proteomes" id="UP001152799">
    <property type="component" value="Chromosome 1"/>
</dbReference>